<feature type="region of interest" description="Disordered" evidence="1">
    <location>
        <begin position="1"/>
        <end position="53"/>
    </location>
</feature>
<feature type="compositionally biased region" description="Acidic residues" evidence="1">
    <location>
        <begin position="38"/>
        <end position="53"/>
    </location>
</feature>
<evidence type="ECO:0000313" key="3">
    <source>
        <dbReference type="Proteomes" id="UP001177003"/>
    </source>
</evidence>
<reference evidence="2" key="1">
    <citation type="submission" date="2023-04" db="EMBL/GenBank/DDBJ databases">
        <authorList>
            <person name="Vijverberg K."/>
            <person name="Xiong W."/>
            <person name="Schranz E."/>
        </authorList>
    </citation>
    <scope>NUCLEOTIDE SEQUENCE</scope>
</reference>
<sequence length="125" mass="14318">MTSSRKPIIGSVSPMEYTNQGQPREVKSRRRVRQRPDDAEEEPPVIPTEDELPMDPYNVALRCYQDNIGRGVNYTNMHLDLMIQNLNIQCQSESLVLCLYIPTWDEHWTEQHGGSDRSGGGNDDK</sequence>
<gene>
    <name evidence="2" type="ORF">LSALG_LOCUS16565</name>
</gene>
<accession>A0AA36DZA8</accession>
<dbReference type="AlphaFoldDB" id="A0AA36DZA8"/>
<name>A0AA36DZA8_LACSI</name>
<keyword evidence="3" id="KW-1185">Reference proteome</keyword>
<dbReference type="Proteomes" id="UP001177003">
    <property type="component" value="Chromosome 3"/>
</dbReference>
<evidence type="ECO:0000313" key="2">
    <source>
        <dbReference type="EMBL" id="CAI9276595.1"/>
    </source>
</evidence>
<protein>
    <submittedName>
        <fullName evidence="2">Uncharacterized protein</fullName>
    </submittedName>
</protein>
<proteinExistence type="predicted"/>
<evidence type="ECO:0000256" key="1">
    <source>
        <dbReference type="SAM" id="MobiDB-lite"/>
    </source>
</evidence>
<dbReference type="EMBL" id="OX465079">
    <property type="protein sequence ID" value="CAI9276595.1"/>
    <property type="molecule type" value="Genomic_DNA"/>
</dbReference>
<organism evidence="2 3">
    <name type="scientific">Lactuca saligna</name>
    <name type="common">Willowleaf lettuce</name>
    <dbReference type="NCBI Taxonomy" id="75948"/>
    <lineage>
        <taxon>Eukaryota</taxon>
        <taxon>Viridiplantae</taxon>
        <taxon>Streptophyta</taxon>
        <taxon>Embryophyta</taxon>
        <taxon>Tracheophyta</taxon>
        <taxon>Spermatophyta</taxon>
        <taxon>Magnoliopsida</taxon>
        <taxon>eudicotyledons</taxon>
        <taxon>Gunneridae</taxon>
        <taxon>Pentapetalae</taxon>
        <taxon>asterids</taxon>
        <taxon>campanulids</taxon>
        <taxon>Asterales</taxon>
        <taxon>Asteraceae</taxon>
        <taxon>Cichorioideae</taxon>
        <taxon>Cichorieae</taxon>
        <taxon>Lactucinae</taxon>
        <taxon>Lactuca</taxon>
    </lineage>
</organism>